<dbReference type="Pfam" id="PF21223">
    <property type="entry name" value="TPPII_Ig-like-1"/>
    <property type="match status" value="1"/>
</dbReference>
<dbReference type="FunFam" id="3.40.50.200:FF:000003">
    <property type="entry name" value="Tripeptidyl peptidase 2"/>
    <property type="match status" value="1"/>
</dbReference>
<dbReference type="Gene3D" id="2.20.25.690">
    <property type="match status" value="1"/>
</dbReference>
<dbReference type="Gene3D" id="3.40.50.200">
    <property type="entry name" value="Peptidase S8/S53 domain"/>
    <property type="match status" value="1"/>
</dbReference>
<dbReference type="PROSITE" id="PS51892">
    <property type="entry name" value="SUBTILASE"/>
    <property type="match status" value="1"/>
</dbReference>
<dbReference type="InterPro" id="IPR034051">
    <property type="entry name" value="TPP_II_domain"/>
</dbReference>
<dbReference type="InterPro" id="IPR015500">
    <property type="entry name" value="Peptidase_S8_subtilisin-rel"/>
</dbReference>
<dbReference type="Gene3D" id="1.25.40.710">
    <property type="match status" value="1"/>
</dbReference>
<dbReference type="CDD" id="cd04857">
    <property type="entry name" value="Peptidases_S8_Tripeptidyl_Aminopeptidase_II"/>
    <property type="match status" value="1"/>
</dbReference>
<feature type="region of interest" description="Disordered" evidence="11">
    <location>
        <begin position="1"/>
        <end position="33"/>
    </location>
</feature>
<evidence type="ECO:0000256" key="9">
    <source>
        <dbReference type="PROSITE-ProRule" id="PRU01240"/>
    </source>
</evidence>
<evidence type="ECO:0000256" key="10">
    <source>
        <dbReference type="SAM" id="Coils"/>
    </source>
</evidence>
<feature type="coiled-coil region" evidence="10">
    <location>
        <begin position="183"/>
        <end position="210"/>
    </location>
</feature>
<evidence type="ECO:0000256" key="5">
    <source>
        <dbReference type="ARBA" id="ARBA00022438"/>
    </source>
</evidence>
<gene>
    <name evidence="16" type="ORF">PCOS0759_LOCUS3869</name>
</gene>
<dbReference type="InterPro" id="IPR022229">
    <property type="entry name" value="TPPII_Ig-like-2"/>
</dbReference>
<name>A0A7S1PGQ3_9EUKA</name>
<dbReference type="GO" id="GO:0008240">
    <property type="term" value="F:tripeptidyl-peptidase activity"/>
    <property type="evidence" value="ECO:0007669"/>
    <property type="project" value="UniProtKB-EC"/>
</dbReference>
<dbReference type="PANTHER" id="PTHR43806:SF14">
    <property type="entry name" value="TRIPEPTIDYL-PEPTIDASE 2"/>
    <property type="match status" value="1"/>
</dbReference>
<feature type="domain" description="Tripeptidyl-peptidase II first Ig-like" evidence="14">
    <location>
        <begin position="552"/>
        <end position="666"/>
    </location>
</feature>
<dbReference type="Pfam" id="PF21316">
    <property type="entry name" value="TPPII_GBD"/>
    <property type="match status" value="1"/>
</dbReference>
<evidence type="ECO:0000259" key="15">
    <source>
        <dbReference type="Pfam" id="PF21316"/>
    </source>
</evidence>
<comment type="similarity">
    <text evidence="2 9">Belongs to the peptidase S8 family.</text>
</comment>
<comment type="catalytic activity">
    <reaction evidence="1">
        <text>Release of an N-terminal tripeptide from a polypeptide.</text>
        <dbReference type="EC" id="3.4.14.10"/>
    </reaction>
</comment>
<dbReference type="EMBL" id="HBGD01004639">
    <property type="protein sequence ID" value="CAD9080629.1"/>
    <property type="molecule type" value="Transcribed_RNA"/>
</dbReference>
<dbReference type="GO" id="GO:0005829">
    <property type="term" value="C:cytosol"/>
    <property type="evidence" value="ECO:0007669"/>
    <property type="project" value="TreeGrafter"/>
</dbReference>
<dbReference type="PANTHER" id="PTHR43806">
    <property type="entry name" value="PEPTIDASE S8"/>
    <property type="match status" value="1"/>
</dbReference>
<sequence length="1298" mass="145590">MTPPTNSQQQQQQGDDVPTQRKQNTIPVSNASVVSRESHGYPISALVPKEPTQAASFLRRYPEFDGRGIKIAIFDTGVDPGAVGLAKTTDGQQKIIDLVDATGSGDIAMNAAIAIPDDRVITTLSGRSVTIPDANGKWSNPNNEVRLGTKKAYDLFPKPLQDRVTKKRKEKFDVSHANTIADLKQQSSLLNKDDRQKKDLEKRISHLQNLMNAFEDPGPILDVISWHDGNTWRAVVCSGDEDAEDLSQLRAMAAYKEEFEYGTFSNEDLMNYSLNFYDNGDIVSVVTTAGSHGTHVCGIVGAYHEDEPELNGVAPGAQFISVKIGDSRLGSMETGPGLVRGLIAAKEAGCDLINMSYGEPTSMSNSGRFVRYAKKLVNEHNVVFVSSAGNAGPALSTVGAPAATTPGLISVGAYVTEDMMEAQYALREIVPANQFSWSSRGPSKDGALGVSISAPGCSISPVPTYTLSKNQRMNGTSMSSPNACGGIALLLSALKSQNKQWNPSYIQRAVENTAKPLENLNPLSMGYGVLQVEDAYDYLQDFPYDSNLNMWYTVICRKRGSRGIYLREKEETNMVCEEFISVRPFFQKDIDNKNKLNFEKRFRIVANQDWIQVPKFLHLANSENSFYALIDPKKLEPGQVHLGEIVGLDSENMNQGPAFRIPVTVVKPESLPLTEFKYNHLNIQLKPGALERHFIHVPNGARCATFTIETMDFVPASKRVLMLHAIQLIPKESYNFSELKNYLSIYPRDQKVLQMSVKGGHTLEITLGQFWSSLGDSAVNLRVEFSGITMNDEVTLFEPVGHINMASDFKNEHTTWKSHYEKLCWHVRPSDSEIICRKDPRNYLFTDKYIQDMILTYNFSTDEPGKYVVRAPVFNDVLYEAEYEASMIQVFDKNKKLMQTLDFKPLPFNLPKGDFVARLHLRHENTSLLEQKRHAVIIVEKHLANTIPTDVYRGSVNHALIHSKKNKMNEGFHQIGTKSKLFLAAPATAKMKGIKEGMWFEGFLNWHPSLISPVTLKYPIPPIPVKPKNTEADEEKKQIKLLDNRSAQEKLKDALIDERVKFTKALLKESKEEGEDLLQTLTDAYPRDLRVLTLKLDHLFENTVGTINDSDVINTADLIGKCIDMDALAVHFGTLPKKPDPYDYQLKKDIQDNNEKKKFLVNALYKRAIALLNQAATKNAGPSGEAVENNGPGSDEEKKKEADEIYQAVKNLRKWTDTKKPEHLLAEVRFALYEEKYGEALELMKPFLIENKEGYDAIEKDIVDIEKQIYQALGWDHWTTYKSQWKTLNYPQDYPAMA</sequence>
<evidence type="ECO:0000256" key="6">
    <source>
        <dbReference type="ARBA" id="ARBA00022670"/>
    </source>
</evidence>
<dbReference type="Pfam" id="PF12580">
    <property type="entry name" value="TPPII"/>
    <property type="match status" value="1"/>
</dbReference>
<dbReference type="InterPro" id="IPR048384">
    <property type="entry name" value="TPPII_GBD"/>
</dbReference>
<keyword evidence="5" id="KW-0031">Aminopeptidase</keyword>
<dbReference type="InterPro" id="IPR048383">
    <property type="entry name" value="TPPII_Ig-like-1"/>
</dbReference>
<dbReference type="InterPro" id="IPR000209">
    <property type="entry name" value="Peptidase_S8/S53_dom"/>
</dbReference>
<accession>A0A7S1PGQ3</accession>
<dbReference type="InterPro" id="IPR046940">
    <property type="entry name" value="TPPII_Ig-like_sf"/>
</dbReference>
<feature type="active site" description="Charge relay system" evidence="9">
    <location>
        <position position="75"/>
    </location>
</feature>
<proteinExistence type="inferred from homology"/>
<keyword evidence="10" id="KW-0175">Coiled coil</keyword>
<keyword evidence="7 9" id="KW-0378">Hydrolase</keyword>
<keyword evidence="8 9" id="KW-0720">Serine protease</keyword>
<dbReference type="InterPro" id="IPR022398">
    <property type="entry name" value="Peptidase_S8_His-AS"/>
</dbReference>
<dbReference type="Gene3D" id="2.60.40.3170">
    <property type="match status" value="1"/>
</dbReference>
<dbReference type="InterPro" id="IPR050131">
    <property type="entry name" value="Peptidase_S8_subtilisin-like"/>
</dbReference>
<evidence type="ECO:0000256" key="7">
    <source>
        <dbReference type="ARBA" id="ARBA00022801"/>
    </source>
</evidence>
<dbReference type="Pfam" id="PF00082">
    <property type="entry name" value="Peptidase_S8"/>
    <property type="match status" value="1"/>
</dbReference>
<dbReference type="PROSITE" id="PS00137">
    <property type="entry name" value="SUBTILASE_HIS"/>
    <property type="match status" value="1"/>
</dbReference>
<feature type="domain" description="Tripeptidyl-peptidase II galactose-binding" evidence="15">
    <location>
        <begin position="686"/>
        <end position="775"/>
    </location>
</feature>
<feature type="domain" description="Peptidase S8/S53" evidence="12">
    <location>
        <begin position="66"/>
        <end position="528"/>
    </location>
</feature>
<feature type="domain" description="Tripeptidyl peptidase II second Ig-like" evidence="13">
    <location>
        <begin position="809"/>
        <end position="990"/>
    </location>
</feature>
<feature type="active site" description="Charge relay system" evidence="9">
    <location>
        <position position="477"/>
    </location>
</feature>
<dbReference type="InterPro" id="IPR036852">
    <property type="entry name" value="Peptidase_S8/S53_dom_sf"/>
</dbReference>
<protein>
    <recommendedName>
        <fullName evidence="4">Tripeptidyl-peptidase 2</fullName>
        <ecNumber evidence="3">3.4.14.10</ecNumber>
    </recommendedName>
</protein>
<feature type="active site" description="Charge relay system" evidence="9">
    <location>
        <position position="292"/>
    </location>
</feature>
<evidence type="ECO:0000259" key="12">
    <source>
        <dbReference type="Pfam" id="PF00082"/>
    </source>
</evidence>
<evidence type="ECO:0000256" key="1">
    <source>
        <dbReference type="ARBA" id="ARBA00001910"/>
    </source>
</evidence>
<evidence type="ECO:0000256" key="11">
    <source>
        <dbReference type="SAM" id="MobiDB-lite"/>
    </source>
</evidence>
<evidence type="ECO:0000256" key="4">
    <source>
        <dbReference type="ARBA" id="ARBA00020244"/>
    </source>
</evidence>
<evidence type="ECO:0000313" key="16">
    <source>
        <dbReference type="EMBL" id="CAD9080629.1"/>
    </source>
</evidence>
<evidence type="ECO:0000256" key="2">
    <source>
        <dbReference type="ARBA" id="ARBA00011073"/>
    </source>
</evidence>
<evidence type="ECO:0000256" key="3">
    <source>
        <dbReference type="ARBA" id="ARBA00012462"/>
    </source>
</evidence>
<organism evidence="16">
    <name type="scientific">Percolomonas cosmopolitus</name>
    <dbReference type="NCBI Taxonomy" id="63605"/>
    <lineage>
        <taxon>Eukaryota</taxon>
        <taxon>Discoba</taxon>
        <taxon>Heterolobosea</taxon>
        <taxon>Tetramitia</taxon>
        <taxon>Eutetramitia</taxon>
        <taxon>Percolomonadidae</taxon>
        <taxon>Percolomonas</taxon>
    </lineage>
</organism>
<dbReference type="EC" id="3.4.14.10" evidence="3"/>
<feature type="compositionally biased region" description="Polar residues" evidence="11">
    <location>
        <begin position="20"/>
        <end position="33"/>
    </location>
</feature>
<dbReference type="InterPro" id="IPR023828">
    <property type="entry name" value="Peptidase_S8_Ser-AS"/>
</dbReference>
<dbReference type="GO" id="GO:0006508">
    <property type="term" value="P:proteolysis"/>
    <property type="evidence" value="ECO:0007669"/>
    <property type="project" value="UniProtKB-KW"/>
</dbReference>
<feature type="region of interest" description="Disordered" evidence="11">
    <location>
        <begin position="1179"/>
        <end position="1201"/>
    </location>
</feature>
<dbReference type="InterPro" id="IPR046939">
    <property type="entry name" value="TPPII_C_sf"/>
</dbReference>
<dbReference type="GO" id="GO:0004177">
    <property type="term" value="F:aminopeptidase activity"/>
    <property type="evidence" value="ECO:0007669"/>
    <property type="project" value="UniProtKB-KW"/>
</dbReference>
<evidence type="ECO:0000256" key="8">
    <source>
        <dbReference type="ARBA" id="ARBA00022825"/>
    </source>
</evidence>
<reference evidence="16" key="1">
    <citation type="submission" date="2021-01" db="EMBL/GenBank/DDBJ databases">
        <authorList>
            <person name="Corre E."/>
            <person name="Pelletier E."/>
            <person name="Niang G."/>
            <person name="Scheremetjew M."/>
            <person name="Finn R."/>
            <person name="Kale V."/>
            <person name="Holt S."/>
            <person name="Cochrane G."/>
            <person name="Meng A."/>
            <person name="Brown T."/>
            <person name="Cohen L."/>
        </authorList>
    </citation>
    <scope>NUCLEOTIDE SEQUENCE</scope>
    <source>
        <strain evidence="16">WS</strain>
    </source>
</reference>
<dbReference type="PROSITE" id="PS00138">
    <property type="entry name" value="SUBTILASE_SER"/>
    <property type="match status" value="1"/>
</dbReference>
<dbReference type="PRINTS" id="PR00723">
    <property type="entry name" value="SUBTILISIN"/>
</dbReference>
<dbReference type="GO" id="GO:0004252">
    <property type="term" value="F:serine-type endopeptidase activity"/>
    <property type="evidence" value="ECO:0007669"/>
    <property type="project" value="UniProtKB-UniRule"/>
</dbReference>
<evidence type="ECO:0000259" key="14">
    <source>
        <dbReference type="Pfam" id="PF21223"/>
    </source>
</evidence>
<dbReference type="SUPFAM" id="SSF52743">
    <property type="entry name" value="Subtilisin-like"/>
    <property type="match status" value="1"/>
</dbReference>
<keyword evidence="6 9" id="KW-0645">Protease</keyword>
<evidence type="ECO:0000259" key="13">
    <source>
        <dbReference type="Pfam" id="PF12580"/>
    </source>
</evidence>